<gene>
    <name evidence="4" type="ORF">ACFPZ3_33730</name>
</gene>
<comment type="caution">
    <text evidence="4">The sequence shown here is derived from an EMBL/GenBank/DDBJ whole genome shotgun (WGS) entry which is preliminary data.</text>
</comment>
<evidence type="ECO:0000259" key="3">
    <source>
        <dbReference type="Pfam" id="PF02541"/>
    </source>
</evidence>
<sequence length="169" mass="18412">MAEETDREGITGRAGIDRVKNKHRRRLREHVESVLAQGVGEISARHRIGKTTTVATSRTFFQLARLCGAPKAKDGPQVSRELRRDDLREAIELLAGRTSAQRAQLPGVSAARARQILAGAIVADATMAALNLAGVRICPWALCEGIMLDRLHYSAGPARHLFAIRNESA</sequence>
<evidence type="ECO:0000256" key="1">
    <source>
        <dbReference type="ARBA" id="ARBA00007125"/>
    </source>
</evidence>
<evidence type="ECO:0000256" key="2">
    <source>
        <dbReference type="SAM" id="MobiDB-lite"/>
    </source>
</evidence>
<dbReference type="Pfam" id="PF02541">
    <property type="entry name" value="Ppx-GppA"/>
    <property type="match status" value="1"/>
</dbReference>
<evidence type="ECO:0000313" key="4">
    <source>
        <dbReference type="EMBL" id="MFC5828855.1"/>
    </source>
</evidence>
<comment type="similarity">
    <text evidence="1">Belongs to the GppA/Ppx family.</text>
</comment>
<name>A0ABW1CV78_9ACTN</name>
<dbReference type="EMBL" id="JBHSPA010000041">
    <property type="protein sequence ID" value="MFC5828855.1"/>
    <property type="molecule type" value="Genomic_DNA"/>
</dbReference>
<dbReference type="Gene3D" id="3.30.420.150">
    <property type="entry name" value="Exopolyphosphatase. Domain 2"/>
    <property type="match status" value="1"/>
</dbReference>
<proteinExistence type="inferred from homology"/>
<feature type="region of interest" description="Disordered" evidence="2">
    <location>
        <begin position="1"/>
        <end position="23"/>
    </location>
</feature>
<keyword evidence="5" id="KW-1185">Reference proteome</keyword>
<protein>
    <recommendedName>
        <fullName evidence="3">Ppx/GppA phosphatase N-terminal domain-containing protein</fullName>
    </recommendedName>
</protein>
<organism evidence="4 5">
    <name type="scientific">Nonomuraea insulae</name>
    <dbReference type="NCBI Taxonomy" id="1616787"/>
    <lineage>
        <taxon>Bacteria</taxon>
        <taxon>Bacillati</taxon>
        <taxon>Actinomycetota</taxon>
        <taxon>Actinomycetes</taxon>
        <taxon>Streptosporangiales</taxon>
        <taxon>Streptosporangiaceae</taxon>
        <taxon>Nonomuraea</taxon>
    </lineage>
</organism>
<dbReference type="InterPro" id="IPR043129">
    <property type="entry name" value="ATPase_NBD"/>
</dbReference>
<reference evidence="5" key="1">
    <citation type="journal article" date="2019" name="Int. J. Syst. Evol. Microbiol.">
        <title>The Global Catalogue of Microorganisms (GCM) 10K type strain sequencing project: providing services to taxonomists for standard genome sequencing and annotation.</title>
        <authorList>
            <consortium name="The Broad Institute Genomics Platform"/>
            <consortium name="The Broad Institute Genome Sequencing Center for Infectious Disease"/>
            <person name="Wu L."/>
            <person name="Ma J."/>
        </authorList>
    </citation>
    <scope>NUCLEOTIDE SEQUENCE [LARGE SCALE GENOMIC DNA]</scope>
    <source>
        <strain evidence="5">CCUG 53903</strain>
    </source>
</reference>
<dbReference type="Proteomes" id="UP001596058">
    <property type="component" value="Unassembled WGS sequence"/>
</dbReference>
<dbReference type="PANTHER" id="PTHR30005">
    <property type="entry name" value="EXOPOLYPHOSPHATASE"/>
    <property type="match status" value="1"/>
</dbReference>
<feature type="compositionally biased region" description="Basic and acidic residues" evidence="2">
    <location>
        <begin position="7"/>
        <end position="19"/>
    </location>
</feature>
<evidence type="ECO:0000313" key="5">
    <source>
        <dbReference type="Proteomes" id="UP001596058"/>
    </source>
</evidence>
<dbReference type="RefSeq" id="WP_379518359.1">
    <property type="nucleotide sequence ID" value="NZ_JBHSPA010000041.1"/>
</dbReference>
<dbReference type="SUPFAM" id="SSF53067">
    <property type="entry name" value="Actin-like ATPase domain"/>
    <property type="match status" value="1"/>
</dbReference>
<feature type="domain" description="Ppx/GppA phosphatase N-terminal" evidence="3">
    <location>
        <begin position="22"/>
        <end position="153"/>
    </location>
</feature>
<accession>A0ABW1CV78</accession>
<dbReference type="InterPro" id="IPR050273">
    <property type="entry name" value="GppA/Ppx_hydrolase"/>
</dbReference>
<dbReference type="PANTHER" id="PTHR30005:SF0">
    <property type="entry name" value="RETROGRADE REGULATION PROTEIN 2"/>
    <property type="match status" value="1"/>
</dbReference>
<dbReference type="InterPro" id="IPR003695">
    <property type="entry name" value="Ppx_GppA_N"/>
</dbReference>